<keyword evidence="2" id="KW-1185">Reference proteome</keyword>
<reference evidence="1 2" key="1">
    <citation type="submission" date="2020-05" db="EMBL/GenBank/DDBJ databases">
        <title>Complete genome sequence of of a novel Thermoleptolyngbya strain isolated from hot springs of Ganzi, Sichuan China.</title>
        <authorList>
            <person name="Tang J."/>
            <person name="Daroch M."/>
            <person name="Li L."/>
            <person name="Waleron K."/>
            <person name="Waleron M."/>
            <person name="Waleron M."/>
        </authorList>
    </citation>
    <scope>NUCLEOTIDE SEQUENCE [LARGE SCALE GENOMIC DNA]</scope>
    <source>
        <strain evidence="1 2">PKUAC-SCTA183</strain>
    </source>
</reference>
<proteinExistence type="predicted"/>
<dbReference type="EMBL" id="CP053661">
    <property type="protein sequence ID" value="QKD80927.1"/>
    <property type="molecule type" value="Genomic_DNA"/>
</dbReference>
<evidence type="ECO:0000313" key="1">
    <source>
        <dbReference type="EMBL" id="QKD80927.1"/>
    </source>
</evidence>
<sequence length="246" mass="27460">MKPLTSAYPSITEIRQSLATNPFPSSERDRNVQFLTMLKAFFSLLSADADADLTAVDELSLSLVDSDAYRLAAAEMQRDPDVAALIQERYQPPTHDLARLITYPVGSLGQVYAAMLQDSGFERIEMPLDLTTDTAYVEYRWQQTHDLWHVVTGFGTDEISEIGLQAFYLAQFRLPLAGMLVANALIGTTLLAPEAMPDLLRAIALGWELGEQAKPLFAQRWEEAWEKPVCQWRAELGLPLEGVLGR</sequence>
<dbReference type="Proteomes" id="UP000505210">
    <property type="component" value="Chromosome"/>
</dbReference>
<dbReference type="PANTHER" id="PTHR12922">
    <property type="entry name" value="UBIQUINONE BIOSYNTHESIS PROTEIN"/>
    <property type="match status" value="1"/>
</dbReference>
<dbReference type="GO" id="GO:0006744">
    <property type="term" value="P:ubiquinone biosynthetic process"/>
    <property type="evidence" value="ECO:0007669"/>
    <property type="project" value="InterPro"/>
</dbReference>
<dbReference type="KEGG" id="theu:HPC62_00960"/>
<dbReference type="RefSeq" id="WP_172353352.1">
    <property type="nucleotide sequence ID" value="NZ_CP053661.1"/>
</dbReference>
<protein>
    <submittedName>
        <fullName evidence="1">Ubiquinone biosynthesis protein</fullName>
    </submittedName>
</protein>
<dbReference type="AlphaFoldDB" id="A0A6M8B882"/>
<gene>
    <name evidence="1" type="ORF">HPC62_00960</name>
</gene>
<dbReference type="Pfam" id="PF05019">
    <property type="entry name" value="Coq4"/>
    <property type="match status" value="1"/>
</dbReference>
<dbReference type="InterPro" id="IPR007715">
    <property type="entry name" value="Coq4"/>
</dbReference>
<name>A0A6M8B882_9CYAN</name>
<evidence type="ECO:0000313" key="2">
    <source>
        <dbReference type="Proteomes" id="UP000505210"/>
    </source>
</evidence>
<keyword evidence="1" id="KW-0830">Ubiquinone</keyword>
<dbReference type="PANTHER" id="PTHR12922:SF7">
    <property type="entry name" value="UBIQUINONE BIOSYNTHESIS PROTEIN COQ4 HOMOLOG, MITOCHONDRIAL"/>
    <property type="match status" value="1"/>
</dbReference>
<organism evidence="1 2">
    <name type="scientific">Thermoleptolyngbya sichuanensis A183</name>
    <dbReference type="NCBI Taxonomy" id="2737172"/>
    <lineage>
        <taxon>Bacteria</taxon>
        <taxon>Bacillati</taxon>
        <taxon>Cyanobacteriota</taxon>
        <taxon>Cyanophyceae</taxon>
        <taxon>Oculatellales</taxon>
        <taxon>Oculatellaceae</taxon>
        <taxon>Thermoleptolyngbya</taxon>
        <taxon>Thermoleptolyngbya sichuanensis</taxon>
    </lineage>
</organism>
<accession>A0A6M8B882</accession>